<dbReference type="AlphaFoldDB" id="A0A080Z6V7"/>
<proteinExistence type="predicted"/>
<dbReference type="EMBL" id="ANJA01003609">
    <property type="protein sequence ID" value="ETO62368.1"/>
    <property type="molecule type" value="Genomic_DNA"/>
</dbReference>
<comment type="caution">
    <text evidence="1">The sequence shown here is derived from an EMBL/GenBank/DDBJ whole genome shotgun (WGS) entry which is preliminary data.</text>
</comment>
<accession>A0A080Z6V7</accession>
<name>A0A080Z6V7_PHYNI</name>
<gene>
    <name evidence="1" type="ORF">F444_19710</name>
</gene>
<sequence length="118" mass="13877">MASSNVDQALPNAFFAFFEWCQEQRWWDRLDEAARYLRNWVLIRRNDTSCTADAINRPLDVVQQARITEARLIGAPAQNDDTCEHEWVLPFGMNRRGLPTFQMRTILDDEWVDGRVVF</sequence>
<evidence type="ECO:0000313" key="2">
    <source>
        <dbReference type="Proteomes" id="UP000028582"/>
    </source>
</evidence>
<evidence type="ECO:0000313" key="1">
    <source>
        <dbReference type="EMBL" id="ETO62368.1"/>
    </source>
</evidence>
<reference evidence="1 2" key="1">
    <citation type="submission" date="2013-11" db="EMBL/GenBank/DDBJ databases">
        <title>The Genome Sequence of Phytophthora parasitica P1976.</title>
        <authorList>
            <consortium name="The Broad Institute Genomics Platform"/>
            <person name="Russ C."/>
            <person name="Tyler B."/>
            <person name="Panabieres F."/>
            <person name="Shan W."/>
            <person name="Tripathy S."/>
            <person name="Grunwald N."/>
            <person name="Machado M."/>
            <person name="Johnson C.S."/>
            <person name="Walker B."/>
            <person name="Young S."/>
            <person name="Zeng Q."/>
            <person name="Gargeya S."/>
            <person name="Fitzgerald M."/>
            <person name="Haas B."/>
            <person name="Abouelleil A."/>
            <person name="Allen A.W."/>
            <person name="Alvarado L."/>
            <person name="Arachchi H.M."/>
            <person name="Berlin A.M."/>
            <person name="Chapman S.B."/>
            <person name="Gainer-Dewar J."/>
            <person name="Goldberg J."/>
            <person name="Griggs A."/>
            <person name="Gujja S."/>
            <person name="Hansen M."/>
            <person name="Howarth C."/>
            <person name="Imamovic A."/>
            <person name="Ireland A."/>
            <person name="Larimer J."/>
            <person name="McCowan C."/>
            <person name="Murphy C."/>
            <person name="Pearson M."/>
            <person name="Poon T.W."/>
            <person name="Priest M."/>
            <person name="Roberts A."/>
            <person name="Saif S."/>
            <person name="Shea T."/>
            <person name="Sisk P."/>
            <person name="Sykes S."/>
            <person name="Wortman J."/>
            <person name="Nusbaum C."/>
            <person name="Birren B."/>
        </authorList>
    </citation>
    <scope>NUCLEOTIDE SEQUENCE [LARGE SCALE GENOMIC DNA]</scope>
    <source>
        <strain evidence="1 2">P1976</strain>
    </source>
</reference>
<organism evidence="1 2">
    <name type="scientific">Phytophthora nicotianae P1976</name>
    <dbReference type="NCBI Taxonomy" id="1317066"/>
    <lineage>
        <taxon>Eukaryota</taxon>
        <taxon>Sar</taxon>
        <taxon>Stramenopiles</taxon>
        <taxon>Oomycota</taxon>
        <taxon>Peronosporomycetes</taxon>
        <taxon>Peronosporales</taxon>
        <taxon>Peronosporaceae</taxon>
        <taxon>Phytophthora</taxon>
    </lineage>
</organism>
<protein>
    <submittedName>
        <fullName evidence="1">Uncharacterized protein</fullName>
    </submittedName>
</protein>
<dbReference type="Proteomes" id="UP000028582">
    <property type="component" value="Unassembled WGS sequence"/>
</dbReference>